<evidence type="ECO:0000313" key="2">
    <source>
        <dbReference type="Proteomes" id="UP000237865"/>
    </source>
</evidence>
<name>A0A2S5RF20_9MOLU</name>
<accession>A0A2S5RF20</accession>
<dbReference type="RefSeq" id="WP_028126672.1">
    <property type="nucleotide sequence ID" value="NZ_PHNE01000001.1"/>
</dbReference>
<comment type="caution">
    <text evidence="1">The sequence shown here is derived from an EMBL/GenBank/DDBJ whole genome shotgun (WGS) entry which is preliminary data.</text>
</comment>
<dbReference type="AlphaFoldDB" id="A0A2S5RF20"/>
<protein>
    <submittedName>
        <fullName evidence="1">Uncharacterized protein</fullName>
    </submittedName>
</protein>
<reference evidence="1 2" key="1">
    <citation type="submission" date="2017-11" db="EMBL/GenBank/DDBJ databases">
        <title>Genome sequence of Entomoplasma lucivorax PIPN-2 (ATCC 49196).</title>
        <authorList>
            <person name="Lo W.-S."/>
            <person name="Gasparich G.E."/>
            <person name="Kuo C.-H."/>
        </authorList>
    </citation>
    <scope>NUCLEOTIDE SEQUENCE [LARGE SCALE GENOMIC DNA]</scope>
    <source>
        <strain evidence="1 2">PIPN-2</strain>
    </source>
</reference>
<dbReference type="EMBL" id="PHNE01000001">
    <property type="protein sequence ID" value="PPE05926.1"/>
    <property type="molecule type" value="Genomic_DNA"/>
</dbReference>
<gene>
    <name evidence="1" type="ORF">ELUCI_v1c02170</name>
</gene>
<proteinExistence type="predicted"/>
<dbReference type="Proteomes" id="UP000237865">
    <property type="component" value="Unassembled WGS sequence"/>
</dbReference>
<keyword evidence="2" id="KW-1185">Reference proteome</keyword>
<evidence type="ECO:0000313" key="1">
    <source>
        <dbReference type="EMBL" id="PPE05926.1"/>
    </source>
</evidence>
<sequence>MKFKYGDALDTLVEQEILLVKYRYSKNEDTRIKELLEVCDSQRNIKNLNSYFVYQKEEYVKNKKKLKATKKISNWTEEEDLIWLTILDELILFTNAILRFMKEYRDILDNNVLPESLDYQIVKICIYNLFYEVFESESMNMSGIRTPAFMSLYVMTLHRTFRETLDATNDIDLLINASKETYKFMIDLSKKLQIWPDGLTPRQKQLCRKFLKFIDHNATSIWTYFIILEKFTRNENKKSGTNFRTYDFLDEWEKQLEILKTSSKEIIN</sequence>
<organism evidence="1 2">
    <name type="scientific">Williamsoniiplasma lucivorax</name>
    <dbReference type="NCBI Taxonomy" id="209274"/>
    <lineage>
        <taxon>Bacteria</taxon>
        <taxon>Bacillati</taxon>
        <taxon>Mycoplasmatota</taxon>
        <taxon>Mollicutes</taxon>
        <taxon>Entomoplasmatales</taxon>
        <taxon>Williamsoniiplasma</taxon>
    </lineage>
</organism>